<evidence type="ECO:0000313" key="2">
    <source>
        <dbReference type="Proteomes" id="UP000764110"/>
    </source>
</evidence>
<keyword evidence="2" id="KW-1185">Reference proteome</keyword>
<dbReference type="InterPro" id="IPR011333">
    <property type="entry name" value="SKP1/BTB/POZ_sf"/>
</dbReference>
<name>A0A9P8MGB7_9HYPO</name>
<comment type="caution">
    <text evidence="1">The sequence shown here is derived from an EMBL/GenBank/DDBJ whole genome shotgun (WGS) entry which is preliminary data.</text>
</comment>
<dbReference type="Proteomes" id="UP000764110">
    <property type="component" value="Unassembled WGS sequence"/>
</dbReference>
<evidence type="ECO:0008006" key="3">
    <source>
        <dbReference type="Google" id="ProtNLM"/>
    </source>
</evidence>
<dbReference type="SUPFAM" id="SSF54695">
    <property type="entry name" value="POZ domain"/>
    <property type="match status" value="1"/>
</dbReference>
<accession>A0A9P8MGB7</accession>
<evidence type="ECO:0000313" key="1">
    <source>
        <dbReference type="EMBL" id="KAH0600240.1"/>
    </source>
</evidence>
<organism evidence="1 2">
    <name type="scientific">Metarhizium humberi</name>
    <dbReference type="NCBI Taxonomy" id="2596975"/>
    <lineage>
        <taxon>Eukaryota</taxon>
        <taxon>Fungi</taxon>
        <taxon>Dikarya</taxon>
        <taxon>Ascomycota</taxon>
        <taxon>Pezizomycotina</taxon>
        <taxon>Sordariomycetes</taxon>
        <taxon>Hypocreomycetidae</taxon>
        <taxon>Hypocreales</taxon>
        <taxon>Clavicipitaceae</taxon>
        <taxon>Metarhizium</taxon>
    </lineage>
</organism>
<dbReference type="EMBL" id="JACEFI010000002">
    <property type="protein sequence ID" value="KAH0600240.1"/>
    <property type="molecule type" value="Genomic_DNA"/>
</dbReference>
<gene>
    <name evidence="1" type="ORF">MHUMG1_01236</name>
</gene>
<sequence length="342" mass="38261">MADEPSAIDRHGDLRLKVGSPQQAGDTLCQSVEFLVCSRALARASPVFDRMLYGAFAEASHNQDGSEGWTVELKEDKPAAMEVFLNVAHANFSRVPHVLSVDGLYDVAVLTHYYDATRLLAPWVGSWMASIVEMTRDANVIMPKMLWISWEFGRKEDFIAVARRMLMEAKTPWAMEPDSGDDAVQTPPHIVGKKSPLDVKALPRTIQELLDIVKDLVAKLMVVDEEPRWCRHATYLGHHRCESMLLGSITFCLARAGLWPLPEAVDVELSLFDLYRVLATLVIHDIGKTNEKPAVDHQDCNPSPQLLNQVQMVMGQIPSPLTDFHVKHLEEQAQRLKHGAPT</sequence>
<protein>
    <recommendedName>
        <fullName evidence="3">Nuclear pore protein</fullName>
    </recommendedName>
</protein>
<proteinExistence type="predicted"/>
<dbReference type="AlphaFoldDB" id="A0A9P8MGB7"/>
<dbReference type="CDD" id="cd18186">
    <property type="entry name" value="BTB_POZ_ZBTB_KLHL-like"/>
    <property type="match status" value="1"/>
</dbReference>
<reference evidence="1 2" key="1">
    <citation type="submission" date="2020-07" db="EMBL/GenBank/DDBJ databases">
        <title>Metarhizium humberi genome.</title>
        <authorList>
            <person name="Lysoe E."/>
        </authorList>
    </citation>
    <scope>NUCLEOTIDE SEQUENCE [LARGE SCALE GENOMIC DNA]</scope>
    <source>
        <strain evidence="1 2">ESALQ1638</strain>
    </source>
</reference>
<dbReference type="Gene3D" id="3.30.710.10">
    <property type="entry name" value="Potassium Channel Kv1.1, Chain A"/>
    <property type="match status" value="1"/>
</dbReference>